<reference evidence="1 2" key="1">
    <citation type="submission" date="2014-11" db="EMBL/GenBank/DDBJ databases">
        <title>Whole genome shotgun sequence of Sphingomonas parapaucimobilis NBRC 15100.</title>
        <authorList>
            <person name="Katano-Makiyama Y."/>
            <person name="Hosoyama A."/>
            <person name="Hashimoto M."/>
            <person name="Hosoyama Y."/>
            <person name="Noguchi M."/>
            <person name="Numata M."/>
            <person name="Tsuchikane K."/>
            <person name="Hirakata S."/>
            <person name="Uohara A."/>
            <person name="Shimodaira J."/>
            <person name="Ohji S."/>
            <person name="Ichikawa N."/>
            <person name="Kimura A."/>
            <person name="Yamazoe A."/>
            <person name="Fujita N."/>
        </authorList>
    </citation>
    <scope>NUCLEOTIDE SEQUENCE [LARGE SCALE GENOMIC DNA]</scope>
    <source>
        <strain evidence="1 2">NBRC 15100</strain>
    </source>
</reference>
<proteinExistence type="predicted"/>
<evidence type="ECO:0000313" key="2">
    <source>
        <dbReference type="Proteomes" id="UP000032305"/>
    </source>
</evidence>
<dbReference type="EMBL" id="BBPI01000035">
    <property type="protein sequence ID" value="GAM00724.1"/>
    <property type="molecule type" value="Genomic_DNA"/>
</dbReference>
<gene>
    <name evidence="1" type="ORF">SP5_035_01240</name>
</gene>
<dbReference type="RefSeq" id="WP_042486120.1">
    <property type="nucleotide sequence ID" value="NZ_BBPI01000035.1"/>
</dbReference>
<protein>
    <submittedName>
        <fullName evidence="1">Uncharacterized protein</fullName>
    </submittedName>
</protein>
<organism evidence="1 2">
    <name type="scientific">Sphingomonas parapaucimobilis NBRC 15100</name>
    <dbReference type="NCBI Taxonomy" id="1219049"/>
    <lineage>
        <taxon>Bacteria</taxon>
        <taxon>Pseudomonadati</taxon>
        <taxon>Pseudomonadota</taxon>
        <taxon>Alphaproteobacteria</taxon>
        <taxon>Sphingomonadales</taxon>
        <taxon>Sphingomonadaceae</taxon>
        <taxon>Sphingomonas</taxon>
    </lineage>
</organism>
<dbReference type="eggNOG" id="ENOG503313A">
    <property type="taxonomic scope" value="Bacteria"/>
</dbReference>
<comment type="caution">
    <text evidence="1">The sequence shown here is derived from an EMBL/GenBank/DDBJ whole genome shotgun (WGS) entry which is preliminary data.</text>
</comment>
<dbReference type="AlphaFoldDB" id="A0A0A1W744"/>
<accession>A0A0A1W744</accession>
<keyword evidence="2" id="KW-1185">Reference proteome</keyword>
<evidence type="ECO:0000313" key="1">
    <source>
        <dbReference type="EMBL" id="GAM00724.1"/>
    </source>
</evidence>
<dbReference type="Proteomes" id="UP000032305">
    <property type="component" value="Unassembled WGS sequence"/>
</dbReference>
<name>A0A0A1W744_9SPHN</name>
<sequence length="197" mass="20685">MADEANKIGGGYADGAAGLASAVASAVEEAGPMLFADPQQVEMALGDGPRDGHHIRLAVEEVRKRGVGRPRGATNKRTGKMRDYLASRYRHPLETLAEMQAQTPELLAAQLCCTKLEAAALIKSAAAELAPYMESKMPVAVTGNLDGHMTLIMQSGPAPVDGGVLIPTSAAPMLSFALDQENAENQRLSGMRDGVSE</sequence>